<evidence type="ECO:0000256" key="1">
    <source>
        <dbReference type="SAM" id="MobiDB-lite"/>
    </source>
</evidence>
<accession>A0AAU9W2Q1</accession>
<reference evidence="2 3" key="1">
    <citation type="submission" date="2022-05" db="EMBL/GenBank/DDBJ databases">
        <authorList>
            <consortium name="Genoscope - CEA"/>
            <person name="William W."/>
        </authorList>
    </citation>
    <scope>NUCLEOTIDE SEQUENCE [LARGE SCALE GENOMIC DNA]</scope>
</reference>
<proteinExistence type="predicted"/>
<dbReference type="Proteomes" id="UP001159428">
    <property type="component" value="Unassembled WGS sequence"/>
</dbReference>
<evidence type="ECO:0000313" key="3">
    <source>
        <dbReference type="Proteomes" id="UP001159428"/>
    </source>
</evidence>
<comment type="caution">
    <text evidence="2">The sequence shown here is derived from an EMBL/GenBank/DDBJ whole genome shotgun (WGS) entry which is preliminary data.</text>
</comment>
<feature type="region of interest" description="Disordered" evidence="1">
    <location>
        <begin position="140"/>
        <end position="162"/>
    </location>
</feature>
<dbReference type="AlphaFoldDB" id="A0AAU9W2Q1"/>
<gene>
    <name evidence="2" type="ORF">PMEA_00032982</name>
</gene>
<dbReference type="EMBL" id="CALNXJ010000008">
    <property type="protein sequence ID" value="CAH3045884.1"/>
    <property type="molecule type" value="Genomic_DNA"/>
</dbReference>
<evidence type="ECO:0000313" key="2">
    <source>
        <dbReference type="EMBL" id="CAH3045884.1"/>
    </source>
</evidence>
<organism evidence="2 3">
    <name type="scientific">Pocillopora meandrina</name>
    <dbReference type="NCBI Taxonomy" id="46732"/>
    <lineage>
        <taxon>Eukaryota</taxon>
        <taxon>Metazoa</taxon>
        <taxon>Cnidaria</taxon>
        <taxon>Anthozoa</taxon>
        <taxon>Hexacorallia</taxon>
        <taxon>Scleractinia</taxon>
        <taxon>Astrocoeniina</taxon>
        <taxon>Pocilloporidae</taxon>
        <taxon>Pocillopora</taxon>
    </lineage>
</organism>
<sequence>MRDEIPVSKSSGRSIPYKDWATTVKDARARQISVSLPPNLKNYFENALKKPTMANIFGFVKAYIIHQSYINYVFYLNSGDPAEAYARRKSQNAGMERRTILSHVNRNKPHPRIFFPFQTGDRLQTYMVWIPEDQTSSCSLPPVPQRRIDRTPPSRKCNSRMNGNFGQLIGLNQTTYQEEISQTPFRHRPVNMVDHFPSSNSNKTTLHRLKVW</sequence>
<keyword evidence="3" id="KW-1185">Reference proteome</keyword>
<protein>
    <submittedName>
        <fullName evidence="2">Uncharacterized protein</fullName>
    </submittedName>
</protein>
<name>A0AAU9W2Q1_9CNID</name>